<reference evidence="4" key="1">
    <citation type="journal article" date="2019" name="Int. J. Syst. Evol. Microbiol.">
        <title>The Global Catalogue of Microorganisms (GCM) 10K type strain sequencing project: providing services to taxonomists for standard genome sequencing and annotation.</title>
        <authorList>
            <consortium name="The Broad Institute Genomics Platform"/>
            <consortium name="The Broad Institute Genome Sequencing Center for Infectious Disease"/>
            <person name="Wu L."/>
            <person name="Ma J."/>
        </authorList>
    </citation>
    <scope>NUCLEOTIDE SEQUENCE [LARGE SCALE GENOMIC DNA]</scope>
    <source>
        <strain evidence="4">CCUG 37865</strain>
    </source>
</reference>
<keyword evidence="4" id="KW-1185">Reference proteome</keyword>
<sequence length="239" mass="27312">MDIIIWLLLLFLLTYEPVIGYLDFQKFGQGVKTDPNARIKYYNNAIIGLWVPTIIIVFLILFTELTFKEIGLTLPVINTEPLGKWVTYLGLGTGLIYIVSILYYVIGYQFSDKIRREISIKKKEEWEKSVVALLLPVTEKEKKRWNYVSLTAGLTEEVIYRGFAIFAFAYLFPNLSTWIIILLASLTFGLAHTYQGFVMGVIRTAIFAGLFCIIFISTGSIIPLIILHFLIDYIAKLGE</sequence>
<dbReference type="InterPro" id="IPR003675">
    <property type="entry name" value="Rce1/LyrA-like_dom"/>
</dbReference>
<dbReference type="EC" id="3.4.-.-" evidence="3"/>
<gene>
    <name evidence="3" type="ORF">ACFOY7_05525</name>
</gene>
<dbReference type="EMBL" id="JBHSDT010000004">
    <property type="protein sequence ID" value="MFC4402527.1"/>
    <property type="molecule type" value="Genomic_DNA"/>
</dbReference>
<feature type="transmembrane region" description="Helical" evidence="1">
    <location>
        <begin position="85"/>
        <end position="106"/>
    </location>
</feature>
<proteinExistence type="predicted"/>
<keyword evidence="1" id="KW-0472">Membrane</keyword>
<evidence type="ECO:0000313" key="3">
    <source>
        <dbReference type="EMBL" id="MFC4402527.1"/>
    </source>
</evidence>
<feature type="transmembrane region" description="Helical" evidence="1">
    <location>
        <begin position="45"/>
        <end position="65"/>
    </location>
</feature>
<keyword evidence="1" id="KW-0812">Transmembrane</keyword>
<dbReference type="GO" id="GO:0016787">
    <property type="term" value="F:hydrolase activity"/>
    <property type="evidence" value="ECO:0007669"/>
    <property type="project" value="UniProtKB-KW"/>
</dbReference>
<keyword evidence="3" id="KW-0378">Hydrolase</keyword>
<dbReference type="Proteomes" id="UP001595882">
    <property type="component" value="Unassembled WGS sequence"/>
</dbReference>
<evidence type="ECO:0000313" key="4">
    <source>
        <dbReference type="Proteomes" id="UP001595882"/>
    </source>
</evidence>
<dbReference type="RefSeq" id="WP_390250204.1">
    <property type="nucleotide sequence ID" value="NZ_JBHSDT010000004.1"/>
</dbReference>
<keyword evidence="1" id="KW-1133">Transmembrane helix</keyword>
<protein>
    <submittedName>
        <fullName evidence="3">CPBP family intramembrane glutamic endopeptidase</fullName>
        <ecNumber evidence="3">3.4.-.-</ecNumber>
    </submittedName>
</protein>
<evidence type="ECO:0000256" key="1">
    <source>
        <dbReference type="SAM" id="Phobius"/>
    </source>
</evidence>
<evidence type="ECO:0000259" key="2">
    <source>
        <dbReference type="Pfam" id="PF02517"/>
    </source>
</evidence>
<name>A0ABV8WTE7_9BACI</name>
<accession>A0ABV8WTE7</accession>
<feature type="domain" description="CAAX prenyl protease 2/Lysostaphin resistance protein A-like" evidence="2">
    <location>
        <begin position="147"/>
        <end position="234"/>
    </location>
</feature>
<organism evidence="3 4">
    <name type="scientific">Gracilibacillus xinjiangensis</name>
    <dbReference type="NCBI Taxonomy" id="1193282"/>
    <lineage>
        <taxon>Bacteria</taxon>
        <taxon>Bacillati</taxon>
        <taxon>Bacillota</taxon>
        <taxon>Bacilli</taxon>
        <taxon>Bacillales</taxon>
        <taxon>Bacillaceae</taxon>
        <taxon>Gracilibacillus</taxon>
    </lineage>
</organism>
<dbReference type="Pfam" id="PF02517">
    <property type="entry name" value="Rce1-like"/>
    <property type="match status" value="1"/>
</dbReference>
<feature type="transmembrane region" description="Helical" evidence="1">
    <location>
        <begin position="6"/>
        <end position="24"/>
    </location>
</feature>
<feature type="transmembrane region" description="Helical" evidence="1">
    <location>
        <begin position="206"/>
        <end position="231"/>
    </location>
</feature>
<comment type="caution">
    <text evidence="3">The sequence shown here is derived from an EMBL/GenBank/DDBJ whole genome shotgun (WGS) entry which is preliminary data.</text>
</comment>
<feature type="transmembrane region" description="Helical" evidence="1">
    <location>
        <begin position="175"/>
        <end position="194"/>
    </location>
</feature>